<dbReference type="EMBL" id="HE971709">
    <property type="protein sequence ID" value="CCK29870.1"/>
    <property type="molecule type" value="Genomic_DNA"/>
</dbReference>
<dbReference type="eggNOG" id="ENOG5032U94">
    <property type="taxonomic scope" value="Bacteria"/>
</dbReference>
<reference evidence="2 3" key="1">
    <citation type="journal article" date="2012" name="J. Bacteriol.">
        <title>Genome sequence of the bacterium Streptomyces davawensis JCM 4913 and heterologous production of the unique antibiotic roseoflavin.</title>
        <authorList>
            <person name="Jankowitsch F."/>
            <person name="Schwarz J."/>
            <person name="Ruckert C."/>
            <person name="Gust B."/>
            <person name="Szczepanowski R."/>
            <person name="Blom J."/>
            <person name="Pelzer S."/>
            <person name="Kalinowski J."/>
            <person name="Mack M."/>
        </authorList>
    </citation>
    <scope>NUCLEOTIDE SEQUENCE [LARGE SCALE GENOMIC DNA]</scope>
    <source>
        <strain evidence="3">DSM 101723 / JCM 4913 / KCC S-0913 / 768</strain>
    </source>
</reference>
<dbReference type="HOGENOM" id="CLU_093866_0_0_11"/>
<dbReference type="Proteomes" id="UP000008043">
    <property type="component" value="Chromosome"/>
</dbReference>
<dbReference type="InterPro" id="IPR006311">
    <property type="entry name" value="TAT_signal"/>
</dbReference>
<proteinExistence type="predicted"/>
<dbReference type="NCBIfam" id="TIGR01409">
    <property type="entry name" value="TAT_signal_seq"/>
    <property type="match status" value="1"/>
</dbReference>
<organism evidence="2 3">
    <name type="scientific">Streptomyces davaonensis (strain DSM 101723 / JCM 4913 / KCC S-0913 / 768)</name>
    <dbReference type="NCBI Taxonomy" id="1214101"/>
    <lineage>
        <taxon>Bacteria</taxon>
        <taxon>Bacillati</taxon>
        <taxon>Actinomycetota</taxon>
        <taxon>Actinomycetes</taxon>
        <taxon>Kitasatosporales</taxon>
        <taxon>Streptomycetaceae</taxon>
        <taxon>Streptomyces</taxon>
    </lineage>
</organism>
<dbReference type="PATRIC" id="fig|1214101.3.peg.5572"/>
<sequence>MSFKRETRRMTSPRQPLSRRSFLARASVVTAAAAVATLPFSEYLASPAYAAGRYAEPKDVRDAARRALAREKRTRSGKPSPNGWEMELTTDKGGKVWTRPVPGTPIEGVTVRIGEVETVLVHVIRRFHYEVEELRKGDVVGWRSPSSVGRRLPEANQASGTAVQIRPGHYPSGVKGGFFAPQQLVIRDILAELEGVVRWGGDDRKPDESLFYIDVKPDSPLLAKIVAKLRGWEKEPGKGAGAPVDVLSGKRRDAAKALAREQKAAA</sequence>
<dbReference type="STRING" id="1214101.BN159_5491"/>
<dbReference type="PROSITE" id="PS51318">
    <property type="entry name" value="TAT"/>
    <property type="match status" value="1"/>
</dbReference>
<dbReference type="InterPro" id="IPR019546">
    <property type="entry name" value="TAT_signal_bac_arc"/>
</dbReference>
<name>K4R9X2_STRDJ</name>
<dbReference type="AlphaFoldDB" id="K4R9X2"/>
<dbReference type="KEGG" id="sdv:BN159_5491"/>
<evidence type="ECO:0000313" key="3">
    <source>
        <dbReference type="Proteomes" id="UP000008043"/>
    </source>
</evidence>
<feature type="region of interest" description="Disordered" evidence="1">
    <location>
        <begin position="68"/>
        <end position="88"/>
    </location>
</feature>
<keyword evidence="3" id="KW-1185">Reference proteome</keyword>
<evidence type="ECO:0000313" key="2">
    <source>
        <dbReference type="EMBL" id="CCK29870.1"/>
    </source>
</evidence>
<protein>
    <submittedName>
        <fullName evidence="2">Uncharacterized protein</fullName>
    </submittedName>
</protein>
<evidence type="ECO:0000256" key="1">
    <source>
        <dbReference type="SAM" id="MobiDB-lite"/>
    </source>
</evidence>
<accession>K4R9X2</accession>
<gene>
    <name evidence="2" type="ORF">BN159_5491</name>
</gene>